<dbReference type="Proteomes" id="UP000185612">
    <property type="component" value="Unassembled WGS sequence"/>
</dbReference>
<evidence type="ECO:0000313" key="1">
    <source>
        <dbReference type="EMBL" id="OKL51657.1"/>
    </source>
</evidence>
<sequence length="69" mass="7689">MVSWGDLRLWNRDALEEVIDKLIAARQAAIDASDVFDEQRQRLQSRGLTADALRGRLGSMAERGYGLVG</sequence>
<reference evidence="2" key="1">
    <citation type="submission" date="2016-12" db="EMBL/GenBank/DDBJ databases">
        <authorList>
            <person name="Meng X."/>
        </authorList>
    </citation>
    <scope>NUCLEOTIDE SEQUENCE [LARGE SCALE GENOMIC DNA]</scope>
    <source>
        <strain evidence="2">DSM 20732</strain>
    </source>
</reference>
<dbReference type="InParanoid" id="A0A1Q5PVR8"/>
<evidence type="ECO:0000313" key="2">
    <source>
        <dbReference type="Proteomes" id="UP000185612"/>
    </source>
</evidence>
<accession>A0A1Q5PVR8</accession>
<name>A0A1Q5PVR8_9ACTO</name>
<gene>
    <name evidence="1" type="ORF">BSZ40_05730</name>
</gene>
<dbReference type="EMBL" id="MQVS01000005">
    <property type="protein sequence ID" value="OKL51657.1"/>
    <property type="molecule type" value="Genomic_DNA"/>
</dbReference>
<protein>
    <submittedName>
        <fullName evidence="1">Uncharacterized protein</fullName>
    </submittedName>
</protein>
<comment type="caution">
    <text evidence="1">The sequence shown here is derived from an EMBL/GenBank/DDBJ whole genome shotgun (WGS) entry which is preliminary data.</text>
</comment>
<dbReference type="AlphaFoldDB" id="A0A1Q5PVR8"/>
<dbReference type="STRING" id="52770.BSZ40_05730"/>
<proteinExistence type="predicted"/>
<organism evidence="1 2">
    <name type="scientific">Buchananella hordeovulneris</name>
    <dbReference type="NCBI Taxonomy" id="52770"/>
    <lineage>
        <taxon>Bacteria</taxon>
        <taxon>Bacillati</taxon>
        <taxon>Actinomycetota</taxon>
        <taxon>Actinomycetes</taxon>
        <taxon>Actinomycetales</taxon>
        <taxon>Actinomycetaceae</taxon>
        <taxon>Buchananella</taxon>
    </lineage>
</organism>
<keyword evidence="2" id="KW-1185">Reference proteome</keyword>